<name>R0KFV5_EXST2</name>
<dbReference type="HOGENOM" id="CLU_002639_8_3_1"/>
<sequence>MKNSFHYHTNSHALDERPLWLELRVGYPLWVVRTGEKEPELRLSGNYDIKVTPDSVVADGFPFYEVIQDSLHPLVLGKARNWIQNCNEQHSDCSHDSTTQTQLPTRLLDLGSLPSSNELDCIQGDPRRLLEDTGFSLVETSPSDSGQYIALSYCWGQGLAYKTTTSNLHTHKADGGIRYAQLPKTLQDAVFLTRYLGVRYLWADCLCIIQDDKADWEYEASRMADVYINGYLTIAAARASHCNEGFLNPRKAKYRDIVLLRTEQGPCDLHFYYDDLIMSPGSIETVTATPLSIRQEEPLLSRVWCAQERVLANRTLHIASHQMYWECSADFKAEDDMAMDIETCSQYNLQRIASGLASVMQAPKLNTTDNNKKRWGLSHEWRPWLRLIEEYTSRNMTVTSDKLPALSGVMSALQTLTGDRCLAGIWESWFAKGLLWRIQDPERDSYVFHAKPASRPRFWRAPSWSFAALDGVVAYKLLEYDTDTLTCAALVQCHLVPKGKNPLGELAEGYATIRGPIAHLFNAAEHQSSDGRDCRLRLTRNRLAEARVFYDVEYYAACDVLLVTPHAGIAIVPDKRDSTRHVRVGAVTVYRILDPGMQDSQDLVSVLDLTPLSAFSAADWPEPVVLTLA</sequence>
<reference evidence="2 3" key="2">
    <citation type="journal article" date="2013" name="PLoS Genet.">
        <title>Comparative genome structure, secondary metabolite, and effector coding capacity across Cochliobolus pathogens.</title>
        <authorList>
            <person name="Condon B.J."/>
            <person name="Leng Y."/>
            <person name="Wu D."/>
            <person name="Bushley K.E."/>
            <person name="Ohm R.A."/>
            <person name="Otillar R."/>
            <person name="Martin J."/>
            <person name="Schackwitz W."/>
            <person name="Grimwood J."/>
            <person name="MohdZainudin N."/>
            <person name="Xue C."/>
            <person name="Wang R."/>
            <person name="Manning V.A."/>
            <person name="Dhillon B."/>
            <person name="Tu Z.J."/>
            <person name="Steffenson B.J."/>
            <person name="Salamov A."/>
            <person name="Sun H."/>
            <person name="Lowry S."/>
            <person name="LaButti K."/>
            <person name="Han J."/>
            <person name="Copeland A."/>
            <person name="Lindquist E."/>
            <person name="Barry K."/>
            <person name="Schmutz J."/>
            <person name="Baker S.E."/>
            <person name="Ciuffetti L.M."/>
            <person name="Grigoriev I.V."/>
            <person name="Zhong S."/>
            <person name="Turgeon B.G."/>
        </authorList>
    </citation>
    <scope>NUCLEOTIDE SEQUENCE [LARGE SCALE GENOMIC DNA]</scope>
    <source>
        <strain evidence="3">28A</strain>
    </source>
</reference>
<dbReference type="EMBL" id="KB908548">
    <property type="protein sequence ID" value="EOA88174.1"/>
    <property type="molecule type" value="Genomic_DNA"/>
</dbReference>
<dbReference type="eggNOG" id="ENOG502SICY">
    <property type="taxonomic scope" value="Eukaryota"/>
</dbReference>
<feature type="domain" description="Heterokaryon incompatibility" evidence="1">
    <location>
        <begin position="148"/>
        <end position="308"/>
    </location>
</feature>
<dbReference type="Proteomes" id="UP000016935">
    <property type="component" value="Unassembled WGS sequence"/>
</dbReference>
<dbReference type="STRING" id="671987.R0KFV5"/>
<keyword evidence="3" id="KW-1185">Reference proteome</keyword>
<dbReference type="AlphaFoldDB" id="R0KFV5"/>
<accession>R0KFV5</accession>
<dbReference type="OrthoDB" id="5125733at2759"/>
<dbReference type="RefSeq" id="XP_008024130.1">
    <property type="nucleotide sequence ID" value="XM_008025939.1"/>
</dbReference>
<organism evidence="2 3">
    <name type="scientific">Exserohilum turcicum (strain 28A)</name>
    <name type="common">Northern leaf blight fungus</name>
    <name type="synonym">Setosphaeria turcica</name>
    <dbReference type="NCBI Taxonomy" id="671987"/>
    <lineage>
        <taxon>Eukaryota</taxon>
        <taxon>Fungi</taxon>
        <taxon>Dikarya</taxon>
        <taxon>Ascomycota</taxon>
        <taxon>Pezizomycotina</taxon>
        <taxon>Dothideomycetes</taxon>
        <taxon>Pleosporomycetidae</taxon>
        <taxon>Pleosporales</taxon>
        <taxon>Pleosporineae</taxon>
        <taxon>Pleosporaceae</taxon>
        <taxon>Exserohilum</taxon>
    </lineage>
</organism>
<proteinExistence type="predicted"/>
<gene>
    <name evidence="2" type="ORF">SETTUDRAFT_46941</name>
</gene>
<dbReference type="PANTHER" id="PTHR33112">
    <property type="entry name" value="DOMAIN PROTEIN, PUTATIVE-RELATED"/>
    <property type="match status" value="1"/>
</dbReference>
<protein>
    <recommendedName>
        <fullName evidence="1">Heterokaryon incompatibility domain-containing protein</fullName>
    </recommendedName>
</protein>
<dbReference type="InterPro" id="IPR010730">
    <property type="entry name" value="HET"/>
</dbReference>
<reference evidence="2 3" key="1">
    <citation type="journal article" date="2012" name="PLoS Pathog.">
        <title>Diverse lifestyles and strategies of plant pathogenesis encoded in the genomes of eighteen Dothideomycetes fungi.</title>
        <authorList>
            <person name="Ohm R.A."/>
            <person name="Feau N."/>
            <person name="Henrissat B."/>
            <person name="Schoch C.L."/>
            <person name="Horwitz B.A."/>
            <person name="Barry K.W."/>
            <person name="Condon B.J."/>
            <person name="Copeland A.C."/>
            <person name="Dhillon B."/>
            <person name="Glaser F."/>
            <person name="Hesse C.N."/>
            <person name="Kosti I."/>
            <person name="LaButti K."/>
            <person name="Lindquist E.A."/>
            <person name="Lucas S."/>
            <person name="Salamov A.A."/>
            <person name="Bradshaw R.E."/>
            <person name="Ciuffetti L."/>
            <person name="Hamelin R.C."/>
            <person name="Kema G.H.J."/>
            <person name="Lawrence C."/>
            <person name="Scott J.A."/>
            <person name="Spatafora J.W."/>
            <person name="Turgeon B.G."/>
            <person name="de Wit P.J.G.M."/>
            <person name="Zhong S."/>
            <person name="Goodwin S.B."/>
            <person name="Grigoriev I.V."/>
        </authorList>
    </citation>
    <scope>NUCLEOTIDE SEQUENCE [LARGE SCALE GENOMIC DNA]</scope>
    <source>
        <strain evidence="3">28A</strain>
    </source>
</reference>
<dbReference type="Pfam" id="PF06985">
    <property type="entry name" value="HET"/>
    <property type="match status" value="1"/>
</dbReference>
<evidence type="ECO:0000259" key="1">
    <source>
        <dbReference type="Pfam" id="PF06985"/>
    </source>
</evidence>
<evidence type="ECO:0000313" key="2">
    <source>
        <dbReference type="EMBL" id="EOA88174.1"/>
    </source>
</evidence>
<dbReference type="PANTHER" id="PTHR33112:SF16">
    <property type="entry name" value="HETEROKARYON INCOMPATIBILITY DOMAIN-CONTAINING PROTEIN"/>
    <property type="match status" value="1"/>
</dbReference>
<dbReference type="GeneID" id="19405095"/>
<evidence type="ECO:0000313" key="3">
    <source>
        <dbReference type="Proteomes" id="UP000016935"/>
    </source>
</evidence>